<proteinExistence type="inferred from homology"/>
<evidence type="ECO:0000256" key="1">
    <source>
        <dbReference type="ARBA" id="ARBA00007447"/>
    </source>
</evidence>
<evidence type="ECO:0000256" key="6">
    <source>
        <dbReference type="SAM" id="Coils"/>
    </source>
</evidence>
<dbReference type="EMBL" id="CAUJNA010003494">
    <property type="protein sequence ID" value="CAJ1403416.1"/>
    <property type="molecule type" value="Genomic_DNA"/>
</dbReference>
<feature type="compositionally biased region" description="Low complexity" evidence="7">
    <location>
        <begin position="249"/>
        <end position="263"/>
    </location>
</feature>
<dbReference type="SUPFAM" id="SSF50630">
    <property type="entry name" value="Acid proteases"/>
    <property type="match status" value="1"/>
</dbReference>
<reference evidence="11" key="1">
    <citation type="submission" date="2023-08" db="EMBL/GenBank/DDBJ databases">
        <authorList>
            <person name="Chen Y."/>
            <person name="Shah S."/>
            <person name="Dougan E. K."/>
            <person name="Thang M."/>
            <person name="Chan C."/>
        </authorList>
    </citation>
    <scope>NUCLEOTIDE SEQUENCE</scope>
</reference>
<accession>A0AA36NH78</accession>
<dbReference type="Pfam" id="PF13812">
    <property type="entry name" value="PPR_3"/>
    <property type="match status" value="2"/>
</dbReference>
<feature type="repeat" description="PPR" evidence="4">
    <location>
        <begin position="777"/>
        <end position="811"/>
    </location>
</feature>
<keyword evidence="5" id="KW-0378">Hydrolase</keyword>
<feature type="repeat" description="PPR" evidence="4">
    <location>
        <begin position="1432"/>
        <end position="1466"/>
    </location>
</feature>
<feature type="compositionally biased region" description="Polar residues" evidence="7">
    <location>
        <begin position="309"/>
        <end position="325"/>
    </location>
</feature>
<dbReference type="InterPro" id="IPR002885">
    <property type="entry name" value="PPR_rpt"/>
</dbReference>
<keyword evidence="5" id="KW-0645">Protease</keyword>
<evidence type="ECO:0000313" key="11">
    <source>
        <dbReference type="EMBL" id="CAJ1403416.1"/>
    </source>
</evidence>
<feature type="repeat" description="PPR" evidence="4">
    <location>
        <begin position="1223"/>
        <end position="1257"/>
    </location>
</feature>
<feature type="compositionally biased region" description="Basic and acidic residues" evidence="7">
    <location>
        <begin position="118"/>
        <end position="136"/>
    </location>
</feature>
<keyword evidence="5" id="KW-0064">Aspartyl protease</keyword>
<keyword evidence="2" id="KW-0677">Repeat</keyword>
<feature type="transmembrane region" description="Helical" evidence="8">
    <location>
        <begin position="422"/>
        <end position="444"/>
    </location>
</feature>
<gene>
    <name evidence="11" type="ORF">EVOR1521_LOCUS26090</name>
</gene>
<evidence type="ECO:0000256" key="5">
    <source>
        <dbReference type="RuleBase" id="RU000454"/>
    </source>
</evidence>
<feature type="active site" evidence="3">
    <location>
        <position position="1576"/>
    </location>
</feature>
<keyword evidence="8" id="KW-1133">Transmembrane helix</keyword>
<dbReference type="InterPro" id="IPR001969">
    <property type="entry name" value="Aspartic_peptidase_AS"/>
</dbReference>
<dbReference type="Pfam" id="PF00026">
    <property type="entry name" value="Asp"/>
    <property type="match status" value="1"/>
</dbReference>
<organism evidence="11 12">
    <name type="scientific">Effrenium voratum</name>
    <dbReference type="NCBI Taxonomy" id="2562239"/>
    <lineage>
        <taxon>Eukaryota</taxon>
        <taxon>Sar</taxon>
        <taxon>Alveolata</taxon>
        <taxon>Dinophyceae</taxon>
        <taxon>Suessiales</taxon>
        <taxon>Symbiodiniaceae</taxon>
        <taxon>Effrenium</taxon>
    </lineage>
</organism>
<keyword evidence="6" id="KW-0175">Coiled coil</keyword>
<dbReference type="Proteomes" id="UP001178507">
    <property type="component" value="Unassembled WGS sequence"/>
</dbReference>
<evidence type="ECO:0000256" key="2">
    <source>
        <dbReference type="ARBA" id="ARBA00022737"/>
    </source>
</evidence>
<dbReference type="InterPro" id="IPR021109">
    <property type="entry name" value="Peptidase_aspartic_dom_sf"/>
</dbReference>
<feature type="active site" evidence="3">
    <location>
        <position position="1773"/>
    </location>
</feature>
<comment type="similarity">
    <text evidence="1 5">Belongs to the peptidase A1 family.</text>
</comment>
<dbReference type="Gene3D" id="2.40.70.10">
    <property type="entry name" value="Acid Proteases"/>
    <property type="match status" value="2"/>
</dbReference>
<feature type="region of interest" description="Disordered" evidence="7">
    <location>
        <begin position="393"/>
        <end position="412"/>
    </location>
</feature>
<feature type="chain" id="PRO_5041314179" description="Peptidase A1 domain-containing protein" evidence="9">
    <location>
        <begin position="16"/>
        <end position="1978"/>
    </location>
</feature>
<feature type="coiled-coil region" evidence="6">
    <location>
        <begin position="717"/>
        <end position="744"/>
    </location>
</feature>
<feature type="signal peptide" evidence="9">
    <location>
        <begin position="1"/>
        <end position="15"/>
    </location>
</feature>
<feature type="compositionally biased region" description="Basic and acidic residues" evidence="7">
    <location>
        <begin position="145"/>
        <end position="173"/>
    </location>
</feature>
<feature type="region of interest" description="Disordered" evidence="7">
    <location>
        <begin position="290"/>
        <end position="339"/>
    </location>
</feature>
<dbReference type="InterPro" id="IPR033121">
    <property type="entry name" value="PEPTIDASE_A1"/>
</dbReference>
<comment type="caution">
    <text evidence="11">The sequence shown here is derived from an EMBL/GenBank/DDBJ whole genome shotgun (WGS) entry which is preliminary data.</text>
</comment>
<feature type="region of interest" description="Disordered" evidence="7">
    <location>
        <begin position="362"/>
        <end position="386"/>
    </location>
</feature>
<dbReference type="PROSITE" id="PS51767">
    <property type="entry name" value="PEPTIDASE_A1"/>
    <property type="match status" value="1"/>
</dbReference>
<feature type="domain" description="Peptidase A1" evidence="10">
    <location>
        <begin position="1558"/>
        <end position="1895"/>
    </location>
</feature>
<dbReference type="PROSITE" id="PS00141">
    <property type="entry name" value="ASP_PROTEASE"/>
    <property type="match status" value="1"/>
</dbReference>
<dbReference type="PRINTS" id="PR00792">
    <property type="entry name" value="PEPSIN"/>
</dbReference>
<dbReference type="InterPro" id="IPR011990">
    <property type="entry name" value="TPR-like_helical_dom_sf"/>
</dbReference>
<dbReference type="NCBIfam" id="TIGR00756">
    <property type="entry name" value="PPR"/>
    <property type="match status" value="1"/>
</dbReference>
<evidence type="ECO:0000259" key="10">
    <source>
        <dbReference type="PROSITE" id="PS51767"/>
    </source>
</evidence>
<evidence type="ECO:0000256" key="9">
    <source>
        <dbReference type="SAM" id="SignalP"/>
    </source>
</evidence>
<feature type="compositionally biased region" description="Basic and acidic residues" evidence="7">
    <location>
        <begin position="83"/>
        <end position="111"/>
    </location>
</feature>
<evidence type="ECO:0000256" key="8">
    <source>
        <dbReference type="SAM" id="Phobius"/>
    </source>
</evidence>
<dbReference type="Pfam" id="PF01535">
    <property type="entry name" value="PPR"/>
    <property type="match status" value="2"/>
</dbReference>
<dbReference type="PANTHER" id="PTHR47942:SF63">
    <property type="entry name" value="PENTATRICOPEPTIDE REPEAT-CONTAINING PROTEIN"/>
    <property type="match status" value="1"/>
</dbReference>
<feature type="compositionally biased region" description="Basic and acidic residues" evidence="7">
    <location>
        <begin position="38"/>
        <end position="59"/>
    </location>
</feature>
<feature type="compositionally biased region" description="Low complexity" evidence="7">
    <location>
        <begin position="205"/>
        <end position="214"/>
    </location>
</feature>
<protein>
    <recommendedName>
        <fullName evidence="10">Peptidase A1 domain-containing protein</fullName>
    </recommendedName>
</protein>
<name>A0AA36NH78_9DINO</name>
<evidence type="ECO:0000313" key="12">
    <source>
        <dbReference type="Proteomes" id="UP001178507"/>
    </source>
</evidence>
<dbReference type="PANTHER" id="PTHR47942">
    <property type="entry name" value="TETRATRICOPEPTIDE REPEAT (TPR)-LIKE SUPERFAMILY PROTEIN-RELATED"/>
    <property type="match status" value="1"/>
</dbReference>
<keyword evidence="8" id="KW-0812">Transmembrane</keyword>
<feature type="region of interest" description="Disordered" evidence="7">
    <location>
        <begin position="249"/>
        <end position="272"/>
    </location>
</feature>
<dbReference type="InterPro" id="IPR001461">
    <property type="entry name" value="Aspartic_peptidase_A1"/>
</dbReference>
<feature type="region of interest" description="Disordered" evidence="7">
    <location>
        <begin position="33"/>
        <end position="185"/>
    </location>
</feature>
<dbReference type="InterPro" id="IPR051222">
    <property type="entry name" value="PPR/CCM1_RNA-binding"/>
</dbReference>
<feature type="repeat" description="PPR" evidence="4">
    <location>
        <begin position="1188"/>
        <end position="1222"/>
    </location>
</feature>
<dbReference type="GO" id="GO:0004190">
    <property type="term" value="F:aspartic-type endopeptidase activity"/>
    <property type="evidence" value="ECO:0007669"/>
    <property type="project" value="UniProtKB-KW"/>
</dbReference>
<evidence type="ECO:0000256" key="3">
    <source>
        <dbReference type="PIRSR" id="PIRSR601461-1"/>
    </source>
</evidence>
<evidence type="ECO:0000256" key="7">
    <source>
        <dbReference type="SAM" id="MobiDB-lite"/>
    </source>
</evidence>
<keyword evidence="8" id="KW-0472">Membrane</keyword>
<feature type="transmembrane region" description="Helical" evidence="8">
    <location>
        <begin position="1932"/>
        <end position="1950"/>
    </location>
</feature>
<feature type="compositionally biased region" description="Basic and acidic residues" evidence="7">
    <location>
        <begin position="376"/>
        <end position="386"/>
    </location>
</feature>
<keyword evidence="12" id="KW-1185">Reference proteome</keyword>
<dbReference type="GO" id="GO:0006508">
    <property type="term" value="P:proteolysis"/>
    <property type="evidence" value="ECO:0007669"/>
    <property type="project" value="UniProtKB-KW"/>
</dbReference>
<dbReference type="PROSITE" id="PS51375">
    <property type="entry name" value="PPR"/>
    <property type="match status" value="5"/>
</dbReference>
<feature type="repeat" description="PPR" evidence="4">
    <location>
        <begin position="1293"/>
        <end position="1327"/>
    </location>
</feature>
<dbReference type="Gene3D" id="1.25.40.10">
    <property type="entry name" value="Tetratricopeptide repeat domain"/>
    <property type="match status" value="5"/>
</dbReference>
<feature type="compositionally biased region" description="Low complexity" evidence="7">
    <location>
        <begin position="176"/>
        <end position="185"/>
    </location>
</feature>
<evidence type="ECO:0000256" key="4">
    <source>
        <dbReference type="PROSITE-ProRule" id="PRU00708"/>
    </source>
</evidence>
<sequence length="1978" mass="214277">MWRLLSLASAYLVVASQPSVEEVNRAMDAAKEALASAAEKEKKAQEEQRAAEEAKEALKKRSVRQSQREEEEEARLQKKKDRLRKERQQIQEMRRDAKEEMQKALKAKDQAEWDQTDALDKLQQDEKLHKESESMLKRSAINDDEAAKVETAARKSMDEAREAEARAAKDRRSYRAKAAQAGAAQREAWRAEARAEAAARKKAAQLDALQAQQESVAKDKAKLETQLAQVAQARRSVMEALAEAKNATKAAAQEVAQASQTKQQAEKEMEKAKDLMDIAQEMHDVAEQAMVAARVLQGKTPPNARNAAEGNSSGKQKGAASQTARSPGRSPSGKAGGKAGAEAAMAAAVAAAADAQRQLRQAQQELMQAKSAKAQQGDELKEKQRQLVEARRSLEDIRSEEEHEEHESEELRTAVEADRAELLILQTVFILVLLGLAIGAWMFFRHRPKSEEKAMGRQSPLNADAGVQADAKDAWLRGTGSASALERDRPPPFGLGGAAAVPGLSLPKPKVFHMSPRWEFLEVSDSHLDSLAPSFAWGGRRSAQNARNARAPFGGGWPQVYYENKALRSLIGKKGLCPAGRVAVVGPTQEDLALVGCGQVLPWQGRVNAQRLAATIGSLQAVQGWALFERLDLPASSAFVALRYAWNALPDGRWVDFTPWPGGWQQILLAAGSVGLPEGPNRLLRDCDRQLVQQLRSLHEETPPHPGQSLPGAEPKLEVLKKELAAALKEADDACARLREAEAKDVTASIKSLTQKCLWQEVLTILEELPQQAVQGNLIIYSSAINACAKGQQWEAALQVLNAAFGRHFRPNAIAYGAALSACDKCGQWQWSLQLLADMAQSCEGGGMDAFCVNAAMGACGRGEMWEAALSLFQLLCLSQLQLSSLSCNTAISALEKSGQWQRALDLLGLARRKTLADVISFSAAQSACKGGRGAWVWAVALLAAMPSAQLAPNVVSLNAVISTCSGDAWPAALHLLCMDRWKLSPDVISFNTAIAALAEARWDLALGLLANMGASVRPNRRSFNAALGACRAGGHWQGALCLLQQMRGSLGCDAISCSSGIACLAAGADSWPWALQVLAEMPGMAVQRDAASLNAAIRAASSWQLALLLLANLPETDAFSYTAAIGACEAAEQWQQVLELVKDMRCVGMEVDAYARGLEISVYFKGLQWERVLLALVDTQRAQQEPDLVSYNAAVSVLQKCGEWHSALSWLSRMRREGPRPDAITFAAGIMALGRIQRWQEALEMMEDMRRHHIRPGTSTCNAALSACQASQQWEAVLQLFLGMSAMEVERDVVGYNACIGACGKGQQWEAALHVLSSMPVVRLQPTTISCNAAICACQLVSRWQAAACILSSMQDQGPLPDAATLNACMPAFGRYQKWQAALGLLFDTRTQGVDDVLAYSAAMSACQNGLQWQQALLLFSDLAASSASADVRCFTAALDACAQGRQWRRAAALLARMPEARLAPDVVSFNAGLRAFQGSHQWQQALSVAAMMETSPDALTLQGSPFGRAECGKRIERSNSEALPALAQVLLFALAASEPGTETAYLYGNIKEYAYYFTDLLVGSPPQLTSVIIDTGSHLLAFPCGGCDHCGRHLEPAVDISKSSTAKWEYCGGDRCTYSEKYSEGSAIEGHWFTDKVELGDSFSRNSPVSARMGCHDSENKLFYTQRANGIMGLAPALPTYDQPSAERAPGILEDLFRDKKHVDSRVFSICLADWGGLLTVGGANSAYHAGGVTWVDMMSSGYYMVKPETFFVDSLLVVAGTAEFGQAIVDTGTTLTYFPQQIFDRVVMHLESFCLLPDNCQADRADRPDSHQKCWRMHDGQGPGAFPTLAFKFQGQSETITWGPEAYLNHRGEDLWCYAFAPSASGETIFGISWLLHKDAVFDLGAQKFGVADANCPEHRQAPTSLWSPPAGDSQRFPALFGHGGAPSLGLAGLAACLVALLGLAAVRLNRWRTSASASFQAQEEFGEARQLLAA</sequence>
<feature type="region of interest" description="Disordered" evidence="7">
    <location>
        <begin position="199"/>
        <end position="220"/>
    </location>
</feature>
<keyword evidence="9" id="KW-0732">Signal</keyword>